<evidence type="ECO:0000313" key="1">
    <source>
        <dbReference type="EMBL" id="SHH48194.1"/>
    </source>
</evidence>
<name>A0A1M5TBW1_9GAMM</name>
<dbReference type="STRING" id="299255.SAMN02745129_2076"/>
<evidence type="ECO:0000313" key="2">
    <source>
        <dbReference type="Proteomes" id="UP000184268"/>
    </source>
</evidence>
<dbReference type="AlphaFoldDB" id="A0A1M5TBW1"/>
<reference evidence="1 2" key="1">
    <citation type="submission" date="2016-11" db="EMBL/GenBank/DDBJ databases">
        <authorList>
            <person name="Jaros S."/>
            <person name="Januszkiewicz K."/>
            <person name="Wedrychowicz H."/>
        </authorList>
    </citation>
    <scope>NUCLEOTIDE SEQUENCE [LARGE SCALE GENOMIC DNA]</scope>
    <source>
        <strain evidence="1 2">DSM 16917</strain>
    </source>
</reference>
<organism evidence="1 2">
    <name type="scientific">Ferrimonas marina</name>
    <dbReference type="NCBI Taxonomy" id="299255"/>
    <lineage>
        <taxon>Bacteria</taxon>
        <taxon>Pseudomonadati</taxon>
        <taxon>Pseudomonadota</taxon>
        <taxon>Gammaproteobacteria</taxon>
        <taxon>Alteromonadales</taxon>
        <taxon>Ferrimonadaceae</taxon>
        <taxon>Ferrimonas</taxon>
    </lineage>
</organism>
<dbReference type="Proteomes" id="UP000184268">
    <property type="component" value="Unassembled WGS sequence"/>
</dbReference>
<accession>A0A1M5TBW1</accession>
<gene>
    <name evidence="1" type="ORF">SAMN02745129_2076</name>
</gene>
<proteinExistence type="predicted"/>
<dbReference type="RefSeq" id="WP_067663408.1">
    <property type="nucleotide sequence ID" value="NZ_FQXG01000003.1"/>
</dbReference>
<dbReference type="EMBL" id="FQXG01000003">
    <property type="protein sequence ID" value="SHH48194.1"/>
    <property type="molecule type" value="Genomic_DNA"/>
</dbReference>
<keyword evidence="2" id="KW-1185">Reference proteome</keyword>
<sequence>MTERRTISDAVAVFGQSLLRHTHDSQPYSQLLVGGWKSPTTVSALNYDQGWLPHLMFAADKIAIGLFGKPVWEARYECDPTAVEHLAARDHERETVDCNNTLVALICESALLESVMILDGKAYLKREPEMEYLEYPSQHHTDIDLLEQATLLTHFFDTWTRQVTGPEAQLQEPQPMTENAGAAQ</sequence>
<protein>
    <submittedName>
        <fullName evidence="1">Uncharacterized protein</fullName>
    </submittedName>
</protein>